<comment type="subcellular location">
    <subcellularLocation>
        <location evidence="1">Nucleus</location>
    </subcellularLocation>
</comment>
<dbReference type="EMBL" id="JAKOGI010000355">
    <property type="protein sequence ID" value="KAJ8436243.1"/>
    <property type="molecule type" value="Genomic_DNA"/>
</dbReference>
<dbReference type="GO" id="GO:0000981">
    <property type="term" value="F:DNA-binding transcription factor activity, RNA polymerase II-specific"/>
    <property type="evidence" value="ECO:0007669"/>
    <property type="project" value="TreeGrafter"/>
</dbReference>
<evidence type="ECO:0000313" key="9">
    <source>
        <dbReference type="EMBL" id="KAJ8436243.1"/>
    </source>
</evidence>
<feature type="domain" description="BHLH" evidence="8">
    <location>
        <begin position="222"/>
        <end position="271"/>
    </location>
</feature>
<organism evidence="9 10">
    <name type="scientific">Carnegiea gigantea</name>
    <dbReference type="NCBI Taxonomy" id="171969"/>
    <lineage>
        <taxon>Eukaryota</taxon>
        <taxon>Viridiplantae</taxon>
        <taxon>Streptophyta</taxon>
        <taxon>Embryophyta</taxon>
        <taxon>Tracheophyta</taxon>
        <taxon>Spermatophyta</taxon>
        <taxon>Magnoliopsida</taxon>
        <taxon>eudicotyledons</taxon>
        <taxon>Gunneridae</taxon>
        <taxon>Pentapetalae</taxon>
        <taxon>Caryophyllales</taxon>
        <taxon>Cactineae</taxon>
        <taxon>Cactaceae</taxon>
        <taxon>Cactoideae</taxon>
        <taxon>Echinocereeae</taxon>
        <taxon>Carnegiea</taxon>
    </lineage>
</organism>
<feature type="region of interest" description="Disordered" evidence="7">
    <location>
        <begin position="288"/>
        <end position="308"/>
    </location>
</feature>
<dbReference type="InterPro" id="IPR045843">
    <property type="entry name" value="IND-like"/>
</dbReference>
<dbReference type="AlphaFoldDB" id="A0A9Q1QBL9"/>
<proteinExistence type="predicted"/>
<keyword evidence="6" id="KW-0539">Nucleus</keyword>
<comment type="subunit">
    <text evidence="2">Homodimer.</text>
</comment>
<protein>
    <recommendedName>
        <fullName evidence="8">BHLH domain-containing protein</fullName>
    </recommendedName>
</protein>
<evidence type="ECO:0000313" key="10">
    <source>
        <dbReference type="Proteomes" id="UP001153076"/>
    </source>
</evidence>
<dbReference type="InterPro" id="IPR036638">
    <property type="entry name" value="HLH_DNA-bd_sf"/>
</dbReference>
<keyword evidence="5" id="KW-0804">Transcription</keyword>
<dbReference type="Proteomes" id="UP001153076">
    <property type="component" value="Unassembled WGS sequence"/>
</dbReference>
<dbReference type="PANTHER" id="PTHR16223:SF46">
    <property type="entry name" value="TRANSCRIPTION FACTOR BHLH123"/>
    <property type="match status" value="1"/>
</dbReference>
<evidence type="ECO:0000256" key="4">
    <source>
        <dbReference type="ARBA" id="ARBA00023125"/>
    </source>
</evidence>
<reference evidence="9" key="1">
    <citation type="submission" date="2022-04" db="EMBL/GenBank/DDBJ databases">
        <title>Carnegiea gigantea Genome sequencing and assembly v2.</title>
        <authorList>
            <person name="Copetti D."/>
            <person name="Sanderson M.J."/>
            <person name="Burquez A."/>
            <person name="Wojciechowski M.F."/>
        </authorList>
    </citation>
    <scope>NUCLEOTIDE SEQUENCE</scope>
    <source>
        <strain evidence="9">SGP5-SGP5p</strain>
        <tissue evidence="9">Aerial part</tissue>
    </source>
</reference>
<dbReference type="GO" id="GO:0000978">
    <property type="term" value="F:RNA polymerase II cis-regulatory region sequence-specific DNA binding"/>
    <property type="evidence" value="ECO:0007669"/>
    <property type="project" value="TreeGrafter"/>
</dbReference>
<evidence type="ECO:0000256" key="2">
    <source>
        <dbReference type="ARBA" id="ARBA00011738"/>
    </source>
</evidence>
<evidence type="ECO:0000256" key="1">
    <source>
        <dbReference type="ARBA" id="ARBA00004123"/>
    </source>
</evidence>
<keyword evidence="10" id="KW-1185">Reference proteome</keyword>
<dbReference type="PROSITE" id="PS50888">
    <property type="entry name" value="BHLH"/>
    <property type="match status" value="1"/>
</dbReference>
<dbReference type="InterPro" id="IPR045239">
    <property type="entry name" value="bHLH95_bHLH"/>
</dbReference>
<accession>A0A9Q1QBL9</accession>
<comment type="caution">
    <text evidence="9">The sequence shown here is derived from an EMBL/GenBank/DDBJ whole genome shotgun (WGS) entry which is preliminary data.</text>
</comment>
<dbReference type="CDD" id="cd11393">
    <property type="entry name" value="bHLH_AtbHLH_like"/>
    <property type="match status" value="1"/>
</dbReference>
<dbReference type="GO" id="GO:0046983">
    <property type="term" value="F:protein dimerization activity"/>
    <property type="evidence" value="ECO:0007669"/>
    <property type="project" value="InterPro"/>
</dbReference>
<dbReference type="SMART" id="SM00353">
    <property type="entry name" value="HLH"/>
    <property type="match status" value="1"/>
</dbReference>
<evidence type="ECO:0000256" key="6">
    <source>
        <dbReference type="ARBA" id="ARBA00023242"/>
    </source>
</evidence>
<name>A0A9Q1QBL9_9CARY</name>
<keyword evidence="3" id="KW-0805">Transcription regulation</keyword>
<feature type="compositionally biased region" description="Basic and acidic residues" evidence="7">
    <location>
        <begin position="297"/>
        <end position="308"/>
    </location>
</feature>
<sequence length="344" mass="36900">MADDYCGGANWWDRSSANRNRLDGGGGGGGGSTSSTTTTRATGGGGGGGGYGWLAEAATSVVLDINATRSSLDSVSGGTQDPKMDPGSSSVLVGLGLSSQVLDWSQQPILNPEKADNNFQSTLQEGMGLNPNFHHDFGSQLQWRDKLFSSNEDSMESTVTCQGLATPSRFQLDSSSSSSLPMPTFDEKPQVRYTHSALEVKQTSTATRKGSGEMNNKRGRNEAASSTLPPFKVRKEKMGDRITALQQLVSPFGKTDTASVLSEAIEYIKFLHEQVSVLCNPSLKSGASYQQQQQNNEKTKMDSDAPKQDLRSRGLCLVPVSSTFPVEHETTVDFWTPAFGGTFR</sequence>
<dbReference type="GO" id="GO:0005634">
    <property type="term" value="C:nucleus"/>
    <property type="evidence" value="ECO:0007669"/>
    <property type="project" value="UniProtKB-SubCell"/>
</dbReference>
<keyword evidence="4" id="KW-0238">DNA-binding</keyword>
<feature type="compositionally biased region" description="Gly residues" evidence="7">
    <location>
        <begin position="23"/>
        <end position="32"/>
    </location>
</feature>
<gene>
    <name evidence="9" type="ORF">Cgig2_023418</name>
</gene>
<evidence type="ECO:0000259" key="8">
    <source>
        <dbReference type="PROSITE" id="PS50888"/>
    </source>
</evidence>
<feature type="region of interest" description="Disordered" evidence="7">
    <location>
        <begin position="19"/>
        <end position="47"/>
    </location>
</feature>
<dbReference type="Gene3D" id="4.10.280.10">
    <property type="entry name" value="Helix-loop-helix DNA-binding domain"/>
    <property type="match status" value="1"/>
</dbReference>
<evidence type="ECO:0000256" key="5">
    <source>
        <dbReference type="ARBA" id="ARBA00023163"/>
    </source>
</evidence>
<dbReference type="PANTHER" id="PTHR16223">
    <property type="entry name" value="TRANSCRIPTION FACTOR BHLH83-RELATED"/>
    <property type="match status" value="1"/>
</dbReference>
<dbReference type="OrthoDB" id="673975at2759"/>
<dbReference type="FunFam" id="4.10.280.10:FF:000032">
    <property type="entry name" value="Transcription factor bHLH123 family"/>
    <property type="match status" value="1"/>
</dbReference>
<dbReference type="SUPFAM" id="SSF47459">
    <property type="entry name" value="HLH, helix-loop-helix DNA-binding domain"/>
    <property type="match status" value="1"/>
</dbReference>
<evidence type="ECO:0000256" key="7">
    <source>
        <dbReference type="SAM" id="MobiDB-lite"/>
    </source>
</evidence>
<dbReference type="InterPro" id="IPR011598">
    <property type="entry name" value="bHLH_dom"/>
</dbReference>
<evidence type="ECO:0000256" key="3">
    <source>
        <dbReference type="ARBA" id="ARBA00023015"/>
    </source>
</evidence>
<feature type="region of interest" description="Disordered" evidence="7">
    <location>
        <begin position="204"/>
        <end position="231"/>
    </location>
</feature>